<evidence type="ECO:0000256" key="13">
    <source>
        <dbReference type="PROSITE-ProRule" id="PRU10141"/>
    </source>
</evidence>
<protein>
    <recommendedName>
        <fullName evidence="2">non-specific serine/threonine protein kinase</fullName>
        <ecNumber evidence="2">2.7.11.1</ecNumber>
    </recommendedName>
</protein>
<feature type="compositionally biased region" description="Polar residues" evidence="14">
    <location>
        <begin position="793"/>
        <end position="804"/>
    </location>
</feature>
<feature type="domain" description="Protein kinase" evidence="15">
    <location>
        <begin position="21"/>
        <end position="280"/>
    </location>
</feature>
<evidence type="ECO:0000256" key="7">
    <source>
        <dbReference type="ARBA" id="ARBA00022741"/>
    </source>
</evidence>
<dbReference type="InterPro" id="IPR017441">
    <property type="entry name" value="Protein_kinase_ATP_BS"/>
</dbReference>
<dbReference type="InterPro" id="IPR050235">
    <property type="entry name" value="CK1_Ser-Thr_kinase"/>
</dbReference>
<evidence type="ECO:0000313" key="16">
    <source>
        <dbReference type="EMBL" id="KAK7153322.1"/>
    </source>
</evidence>
<keyword evidence="7 13" id="KW-0547">Nucleotide-binding</keyword>
<feature type="compositionally biased region" description="Polar residues" evidence="14">
    <location>
        <begin position="672"/>
        <end position="701"/>
    </location>
</feature>
<accession>A0AAN9CZM9</accession>
<dbReference type="GO" id="GO:0004674">
    <property type="term" value="F:protein serine/threonine kinase activity"/>
    <property type="evidence" value="ECO:0007669"/>
    <property type="project" value="UniProtKB-KW"/>
</dbReference>
<proteinExistence type="inferred from homology"/>
<keyword evidence="3" id="KW-0963">Cytoplasm</keyword>
<dbReference type="SMART" id="SM00220">
    <property type="entry name" value="S_TKc"/>
    <property type="match status" value="1"/>
</dbReference>
<feature type="compositionally biased region" description="Basic and acidic residues" evidence="14">
    <location>
        <begin position="750"/>
        <end position="766"/>
    </location>
</feature>
<organism evidence="16 17">
    <name type="scientific">Phoxinus phoxinus</name>
    <name type="common">Eurasian minnow</name>
    <dbReference type="NCBI Taxonomy" id="58324"/>
    <lineage>
        <taxon>Eukaryota</taxon>
        <taxon>Metazoa</taxon>
        <taxon>Chordata</taxon>
        <taxon>Craniata</taxon>
        <taxon>Vertebrata</taxon>
        <taxon>Euteleostomi</taxon>
        <taxon>Actinopterygii</taxon>
        <taxon>Neopterygii</taxon>
        <taxon>Teleostei</taxon>
        <taxon>Ostariophysi</taxon>
        <taxon>Cypriniformes</taxon>
        <taxon>Leuciscidae</taxon>
        <taxon>Phoxininae</taxon>
        <taxon>Phoxinus</taxon>
    </lineage>
</organism>
<evidence type="ECO:0000256" key="3">
    <source>
        <dbReference type="ARBA" id="ARBA00022490"/>
    </source>
</evidence>
<sequence>MNAGQEQTDILTTGILVKERWKVVKKIGGGGFGEIYEALDLMNRSSVALKAESAQQPKQVLKMEVAVLKKLQGKDHVCRFVGCGRNDRFNYVVMELQGRNLADLRRSMNRGTFTVSTTLRLCLQMLEAIESIHSVGFLHRDIKPSNFAMGRFPSTCRTCYMLDFGLARQFTNSCQEVRPPRPVAGFRGTVRYASVNAHKNKEMGRHDDLWSLFYMLVEFLVGQLPWRKIKDKEQVGKLKDTYDHRLMLKHLPPDFSVFLDHISNLDYFTKPDYQLLRTVFENSMRTYNVVENDPYDWERMNSDSSLTITAAANTPQHHTRLTPAQMGVLNASLMPGDQKENTDEVLQDEQLSDGDNARPENLPGSPSLPLRNQETDVWEDLDRNRNRICPAVWKMGTEDEHSNQGNQSPHAGLSIGSPVRVRSELVPSDRDTPLLRKLRNIHSFELEKRLTLEPKPNTERFVEACSGKQPPGTAREREADGVPGMAISNVSHTERVWHHDEEFRSGGGSPKPASPGSPEQGDGAANSGFVALNLSSGLQDVELRDWVMVEKGSDLLDFKEAAGSSPGHKVKLTSSPSDECEEEPEVLQPMDESPDKESTPSPVQGDVQGPQRMDRLELCVFPAASGPPVTPTSPGEALAEGALTQLTAQRPSVLSSQSASESVPLERRDTDNGNNEINPQDNTTDINSPQEPAAFQPTSPSKVEVDPLLNGNGPQKPSSPVPSLMPSPRTPSSLHSPVLMKSCLTPPLDTQRDSNEQLPKLKDPKSDSFIIEHSLEPNQWSLEDGKEGGPTRNGPSSPASISKQDPSHRHSRIPVLEPSSLVDPPPGSAKEKLFQRRVHHIPLSPSASPTLSSDRRVIMAAMQREQVSSASSERSQDDESLLGSRSDRNGDDAPSLSSSSSPLLRKSKIPRPVTPTTSAETITAHFMPRPPPGKPPSRSTVDSRHRRYRIPAGSSSDSDLLTCLAQLMHASSPRGSPHHSCSSPQHVDKRHVHVSPIAAHHLHQRSSSASPRSSSSQQRSISSSPSRHEHRGGCLTRSRSPPSFSGSPPLRRSHPHTQEGCCGRQARSAAIHTQRGKAGIRELRCSSKLSR</sequence>
<dbReference type="InterPro" id="IPR011009">
    <property type="entry name" value="Kinase-like_dom_sf"/>
</dbReference>
<evidence type="ECO:0000256" key="9">
    <source>
        <dbReference type="ARBA" id="ARBA00022840"/>
    </source>
</evidence>
<reference evidence="16 17" key="1">
    <citation type="submission" date="2024-02" db="EMBL/GenBank/DDBJ databases">
        <title>Chromosome-level genome assembly of the Eurasian Minnow (Phoxinus phoxinus).</title>
        <authorList>
            <person name="Oriowo T.O."/>
            <person name="Martin S."/>
            <person name="Stange M."/>
            <person name="Chrysostomakis Y."/>
            <person name="Brown T."/>
            <person name="Winkler S."/>
            <person name="Kukowka S."/>
            <person name="Myers E.W."/>
            <person name="Bohne A."/>
        </authorList>
    </citation>
    <scope>NUCLEOTIDE SEQUENCE [LARGE SCALE GENOMIC DNA]</scope>
    <source>
        <strain evidence="16">ZFMK-TIS-60720</strain>
        <tissue evidence="16">Whole Organism</tissue>
    </source>
</reference>
<evidence type="ECO:0000256" key="1">
    <source>
        <dbReference type="ARBA" id="ARBA00004496"/>
    </source>
</evidence>
<comment type="catalytic activity">
    <reaction evidence="10">
        <text>L-threonyl-[protein] + ATP = O-phospho-L-threonyl-[protein] + ADP + H(+)</text>
        <dbReference type="Rhea" id="RHEA:46608"/>
        <dbReference type="Rhea" id="RHEA-COMP:11060"/>
        <dbReference type="Rhea" id="RHEA-COMP:11605"/>
        <dbReference type="ChEBI" id="CHEBI:15378"/>
        <dbReference type="ChEBI" id="CHEBI:30013"/>
        <dbReference type="ChEBI" id="CHEBI:30616"/>
        <dbReference type="ChEBI" id="CHEBI:61977"/>
        <dbReference type="ChEBI" id="CHEBI:456216"/>
        <dbReference type="EC" id="2.7.11.1"/>
    </reaction>
</comment>
<dbReference type="GO" id="GO:0005524">
    <property type="term" value="F:ATP binding"/>
    <property type="evidence" value="ECO:0007669"/>
    <property type="project" value="UniProtKB-UniRule"/>
</dbReference>
<keyword evidence="4" id="KW-0723">Serine/threonine-protein kinase</keyword>
<feature type="compositionally biased region" description="Low complexity" evidence="14">
    <location>
        <begin position="1037"/>
        <end position="1050"/>
    </location>
</feature>
<evidence type="ECO:0000259" key="15">
    <source>
        <dbReference type="PROSITE" id="PS50011"/>
    </source>
</evidence>
<name>A0AAN9CZM9_9TELE</name>
<dbReference type="Pfam" id="PF00069">
    <property type="entry name" value="Pkinase"/>
    <property type="match status" value="1"/>
</dbReference>
<comment type="subcellular location">
    <subcellularLocation>
        <location evidence="1">Cytoplasm</location>
    </subcellularLocation>
</comment>
<keyword evidence="8" id="KW-0418">Kinase</keyword>
<evidence type="ECO:0000256" key="10">
    <source>
        <dbReference type="ARBA" id="ARBA00047899"/>
    </source>
</evidence>
<dbReference type="EC" id="2.7.11.1" evidence="2"/>
<evidence type="ECO:0000256" key="12">
    <source>
        <dbReference type="ARBA" id="ARBA00061588"/>
    </source>
</evidence>
<evidence type="ECO:0000256" key="14">
    <source>
        <dbReference type="SAM" id="MobiDB-lite"/>
    </source>
</evidence>
<dbReference type="FunFam" id="3.30.200.20:FF:000358">
    <property type="entry name" value="Tau tubulin kinase 2b"/>
    <property type="match status" value="1"/>
</dbReference>
<feature type="compositionally biased region" description="Low complexity" evidence="14">
    <location>
        <begin position="894"/>
        <end position="904"/>
    </location>
</feature>
<feature type="region of interest" description="Disordered" evidence="14">
    <location>
        <begin position="501"/>
        <end position="528"/>
    </location>
</feature>
<evidence type="ECO:0000256" key="4">
    <source>
        <dbReference type="ARBA" id="ARBA00022527"/>
    </source>
</evidence>
<feature type="compositionally biased region" description="Acidic residues" evidence="14">
    <location>
        <begin position="343"/>
        <end position="352"/>
    </location>
</feature>
<keyword evidence="17" id="KW-1185">Reference proteome</keyword>
<dbReference type="InterPro" id="IPR000719">
    <property type="entry name" value="Prot_kinase_dom"/>
</dbReference>
<dbReference type="Proteomes" id="UP001364617">
    <property type="component" value="Unassembled WGS sequence"/>
</dbReference>
<feature type="compositionally biased region" description="Low complexity" evidence="14">
    <location>
        <begin position="1005"/>
        <end position="1025"/>
    </location>
</feature>
<dbReference type="PANTHER" id="PTHR11909">
    <property type="entry name" value="CASEIN KINASE-RELATED"/>
    <property type="match status" value="1"/>
</dbReference>
<keyword evidence="6" id="KW-0808">Transferase</keyword>
<gene>
    <name evidence="16" type="ORF">R3I93_011277</name>
</gene>
<comment type="similarity">
    <text evidence="12">Belongs to the protein kinase superfamily. CK1 Ser/Thr protein kinase family.</text>
</comment>
<evidence type="ECO:0000256" key="11">
    <source>
        <dbReference type="ARBA" id="ARBA00048679"/>
    </source>
</evidence>
<dbReference type="SUPFAM" id="SSF56112">
    <property type="entry name" value="Protein kinase-like (PK-like)"/>
    <property type="match status" value="1"/>
</dbReference>
<dbReference type="Gene3D" id="1.10.510.10">
    <property type="entry name" value="Transferase(Phosphotransferase) domain 1"/>
    <property type="match status" value="1"/>
</dbReference>
<feature type="compositionally biased region" description="Pro residues" evidence="14">
    <location>
        <begin position="717"/>
        <end position="729"/>
    </location>
</feature>
<evidence type="ECO:0000256" key="6">
    <source>
        <dbReference type="ARBA" id="ARBA00022679"/>
    </source>
</evidence>
<dbReference type="EMBL" id="JAYKXH010000011">
    <property type="protein sequence ID" value="KAK7153322.1"/>
    <property type="molecule type" value="Genomic_DNA"/>
</dbReference>
<dbReference type="PROSITE" id="PS50011">
    <property type="entry name" value="PROTEIN_KINASE_DOM"/>
    <property type="match status" value="1"/>
</dbReference>
<feature type="binding site" evidence="13">
    <location>
        <position position="50"/>
    </location>
    <ligand>
        <name>ATP</name>
        <dbReference type="ChEBI" id="CHEBI:30616"/>
    </ligand>
</feature>
<feature type="compositionally biased region" description="Low complexity" evidence="14">
    <location>
        <begin position="651"/>
        <end position="663"/>
    </location>
</feature>
<evidence type="ECO:0000256" key="2">
    <source>
        <dbReference type="ARBA" id="ARBA00012513"/>
    </source>
</evidence>
<feature type="compositionally biased region" description="Low complexity" evidence="14">
    <location>
        <begin position="842"/>
        <end position="852"/>
    </location>
</feature>
<feature type="region of interest" description="Disordered" evidence="14">
    <location>
        <begin position="558"/>
        <end position="1091"/>
    </location>
</feature>
<dbReference type="GO" id="GO:0015630">
    <property type="term" value="C:microtubule cytoskeleton"/>
    <property type="evidence" value="ECO:0007669"/>
    <property type="project" value="UniProtKB-ARBA"/>
</dbReference>
<dbReference type="GO" id="GO:0005737">
    <property type="term" value="C:cytoplasm"/>
    <property type="evidence" value="ECO:0007669"/>
    <property type="project" value="UniProtKB-SubCell"/>
</dbReference>
<keyword evidence="5" id="KW-0597">Phosphoprotein</keyword>
<evidence type="ECO:0000313" key="17">
    <source>
        <dbReference type="Proteomes" id="UP001364617"/>
    </source>
</evidence>
<evidence type="ECO:0000256" key="8">
    <source>
        <dbReference type="ARBA" id="ARBA00022777"/>
    </source>
</evidence>
<comment type="catalytic activity">
    <reaction evidence="11">
        <text>L-seryl-[protein] + ATP = O-phospho-L-seryl-[protein] + ADP + H(+)</text>
        <dbReference type="Rhea" id="RHEA:17989"/>
        <dbReference type="Rhea" id="RHEA-COMP:9863"/>
        <dbReference type="Rhea" id="RHEA-COMP:11604"/>
        <dbReference type="ChEBI" id="CHEBI:15378"/>
        <dbReference type="ChEBI" id="CHEBI:29999"/>
        <dbReference type="ChEBI" id="CHEBI:30616"/>
        <dbReference type="ChEBI" id="CHEBI:83421"/>
        <dbReference type="ChEBI" id="CHEBI:456216"/>
        <dbReference type="EC" id="2.7.11.1"/>
    </reaction>
</comment>
<dbReference type="AlphaFoldDB" id="A0AAN9CZM9"/>
<comment type="caution">
    <text evidence="16">The sequence shown here is derived from an EMBL/GenBank/DDBJ whole genome shotgun (WGS) entry which is preliminary data.</text>
</comment>
<dbReference type="FunFam" id="1.10.510.10:FF:000167">
    <property type="entry name" value="Tau tubulin kinase 1"/>
    <property type="match status" value="1"/>
</dbReference>
<feature type="region of interest" description="Disordered" evidence="14">
    <location>
        <begin position="334"/>
        <end position="372"/>
    </location>
</feature>
<keyword evidence="9 13" id="KW-0067">ATP-binding</keyword>
<dbReference type="PROSITE" id="PS00107">
    <property type="entry name" value="PROTEIN_KINASE_ATP"/>
    <property type="match status" value="1"/>
</dbReference>
<evidence type="ECO:0000256" key="5">
    <source>
        <dbReference type="ARBA" id="ARBA00022553"/>
    </source>
</evidence>